<dbReference type="EMBL" id="FAOO01000006">
    <property type="protein sequence ID" value="CUU04852.1"/>
    <property type="molecule type" value="Genomic_DNA"/>
</dbReference>
<evidence type="ECO:0000313" key="3">
    <source>
        <dbReference type="Proteomes" id="UP000320623"/>
    </source>
</evidence>
<keyword evidence="1" id="KW-0812">Transmembrane</keyword>
<dbReference type="AlphaFoldDB" id="A0A0S4N0R1"/>
<keyword evidence="1" id="KW-1133">Transmembrane helix</keyword>
<evidence type="ECO:0000313" key="2">
    <source>
        <dbReference type="EMBL" id="CUU04852.1"/>
    </source>
</evidence>
<evidence type="ECO:0000256" key="1">
    <source>
        <dbReference type="SAM" id="Phobius"/>
    </source>
</evidence>
<organism evidence="2 3">
    <name type="scientific">Candidatus Thermokryptus mobilis</name>
    <dbReference type="NCBI Taxonomy" id="1643428"/>
    <lineage>
        <taxon>Bacteria</taxon>
        <taxon>Pseudomonadati</taxon>
        <taxon>Candidatus Kryptoniota</taxon>
        <taxon>Candidatus Thermokryptus</taxon>
    </lineage>
</organism>
<protein>
    <submittedName>
        <fullName evidence="2">Uncharacterized protein</fullName>
    </submittedName>
</protein>
<reference evidence="3" key="1">
    <citation type="submission" date="2015-11" db="EMBL/GenBank/DDBJ databases">
        <authorList>
            <person name="Varghese N."/>
        </authorList>
    </citation>
    <scope>NUCLEOTIDE SEQUENCE [LARGE SCALE GENOMIC DNA]</scope>
</reference>
<gene>
    <name evidence="2" type="ORF">JGI1_01096</name>
</gene>
<name>A0A0S4N0R1_9BACT</name>
<dbReference type="STRING" id="1643428.GCA_001442855_01072"/>
<dbReference type="RefSeq" id="WP_235894697.1">
    <property type="nucleotide sequence ID" value="NZ_FAOO01000006.1"/>
</dbReference>
<dbReference type="Proteomes" id="UP000320623">
    <property type="component" value="Unassembled WGS sequence"/>
</dbReference>
<feature type="transmembrane region" description="Helical" evidence="1">
    <location>
        <begin position="49"/>
        <end position="71"/>
    </location>
</feature>
<keyword evidence="1" id="KW-0472">Membrane</keyword>
<accession>A0A0S4N0R1</accession>
<keyword evidence="3" id="KW-1185">Reference proteome</keyword>
<proteinExistence type="predicted"/>
<sequence>MRIANFILLIALIVFLGVGSAFGQCAMCKSNVTSSEEGMKLASGLNDGIVYLLFVPYLIFAGFALSIYVSVKRKKNWLNLN</sequence>